<dbReference type="PANTHER" id="PTHR30055">
    <property type="entry name" value="HTH-TYPE TRANSCRIPTIONAL REGULATOR RUTR"/>
    <property type="match status" value="1"/>
</dbReference>
<dbReference type="PROSITE" id="PS01081">
    <property type="entry name" value="HTH_TETR_1"/>
    <property type="match status" value="1"/>
</dbReference>
<dbReference type="InterPro" id="IPR050109">
    <property type="entry name" value="HTH-type_TetR-like_transc_reg"/>
</dbReference>
<dbReference type="AlphaFoldDB" id="A0A7C9HTB4"/>
<reference evidence="4 5" key="1">
    <citation type="submission" date="2019-12" db="EMBL/GenBank/DDBJ databases">
        <title>Deinococcus sp. HMF7620 Genome sequencing and assembly.</title>
        <authorList>
            <person name="Kang H."/>
            <person name="Kim H."/>
            <person name="Joh K."/>
        </authorList>
    </citation>
    <scope>NUCLEOTIDE SEQUENCE [LARGE SCALE GENOMIC DNA]</scope>
    <source>
        <strain evidence="4 5">HMF7620</strain>
    </source>
</reference>
<dbReference type="RefSeq" id="WP_157460534.1">
    <property type="nucleotide sequence ID" value="NZ_WQLB01000029.1"/>
</dbReference>
<dbReference type="Pfam" id="PF00440">
    <property type="entry name" value="TetR_N"/>
    <property type="match status" value="1"/>
</dbReference>
<protein>
    <submittedName>
        <fullName evidence="4">TetR family transcriptional regulator</fullName>
    </submittedName>
</protein>
<dbReference type="GO" id="GO:0003677">
    <property type="term" value="F:DNA binding"/>
    <property type="evidence" value="ECO:0007669"/>
    <property type="project" value="UniProtKB-UniRule"/>
</dbReference>
<sequence>MARPRSADKRSSILSGALHTIASQGPSVSTAVIAQAAGVSNGSLFTYFETKADLLNTLYLDLKAEMAGAALKGLPTDRELREQLQFMWAHWLHWATSSPEKRRTLAHLDVSDEITAESRKTAHEMMAGIARLLEASRAHGPMQDMPLAFVLALLSALADTTTDFILRDPAKADEHCEAGFNALWRMLT</sequence>
<dbReference type="SUPFAM" id="SSF46689">
    <property type="entry name" value="Homeodomain-like"/>
    <property type="match status" value="1"/>
</dbReference>
<dbReference type="Gene3D" id="1.10.357.10">
    <property type="entry name" value="Tetracycline Repressor, domain 2"/>
    <property type="match status" value="1"/>
</dbReference>
<organism evidence="4 5">
    <name type="scientific">Deinococcus arboris</name>
    <dbReference type="NCBI Taxonomy" id="2682977"/>
    <lineage>
        <taxon>Bacteria</taxon>
        <taxon>Thermotogati</taxon>
        <taxon>Deinococcota</taxon>
        <taxon>Deinococci</taxon>
        <taxon>Deinococcales</taxon>
        <taxon>Deinococcaceae</taxon>
        <taxon>Deinococcus</taxon>
    </lineage>
</organism>
<evidence type="ECO:0000259" key="3">
    <source>
        <dbReference type="PROSITE" id="PS50977"/>
    </source>
</evidence>
<name>A0A7C9HTB4_9DEIO</name>
<keyword evidence="5" id="KW-1185">Reference proteome</keyword>
<dbReference type="Proteomes" id="UP000483286">
    <property type="component" value="Unassembled WGS sequence"/>
</dbReference>
<dbReference type="InterPro" id="IPR036271">
    <property type="entry name" value="Tet_transcr_reg_TetR-rel_C_sf"/>
</dbReference>
<feature type="domain" description="HTH tetR-type" evidence="3">
    <location>
        <begin position="7"/>
        <end position="66"/>
    </location>
</feature>
<evidence type="ECO:0000256" key="1">
    <source>
        <dbReference type="ARBA" id="ARBA00023125"/>
    </source>
</evidence>
<dbReference type="InterPro" id="IPR009057">
    <property type="entry name" value="Homeodomain-like_sf"/>
</dbReference>
<evidence type="ECO:0000256" key="2">
    <source>
        <dbReference type="PROSITE-ProRule" id="PRU00335"/>
    </source>
</evidence>
<keyword evidence="1 2" id="KW-0238">DNA-binding</keyword>
<dbReference type="PROSITE" id="PS50977">
    <property type="entry name" value="HTH_TETR_2"/>
    <property type="match status" value="1"/>
</dbReference>
<evidence type="ECO:0000313" key="5">
    <source>
        <dbReference type="Proteomes" id="UP000483286"/>
    </source>
</evidence>
<accession>A0A7C9HTB4</accession>
<dbReference type="InterPro" id="IPR001647">
    <property type="entry name" value="HTH_TetR"/>
</dbReference>
<dbReference type="PRINTS" id="PR00455">
    <property type="entry name" value="HTHTETR"/>
</dbReference>
<dbReference type="SUPFAM" id="SSF48498">
    <property type="entry name" value="Tetracyclin repressor-like, C-terminal domain"/>
    <property type="match status" value="1"/>
</dbReference>
<dbReference type="InterPro" id="IPR023772">
    <property type="entry name" value="DNA-bd_HTH_TetR-type_CS"/>
</dbReference>
<proteinExistence type="predicted"/>
<evidence type="ECO:0000313" key="4">
    <source>
        <dbReference type="EMBL" id="MVN88474.1"/>
    </source>
</evidence>
<dbReference type="PANTHER" id="PTHR30055:SF222">
    <property type="entry name" value="REGULATORY PROTEIN"/>
    <property type="match status" value="1"/>
</dbReference>
<gene>
    <name evidence="4" type="ORF">GO986_17165</name>
</gene>
<feature type="DNA-binding region" description="H-T-H motif" evidence="2">
    <location>
        <begin position="29"/>
        <end position="48"/>
    </location>
</feature>
<comment type="caution">
    <text evidence="4">The sequence shown here is derived from an EMBL/GenBank/DDBJ whole genome shotgun (WGS) entry which is preliminary data.</text>
</comment>
<dbReference type="EMBL" id="WQLB01000029">
    <property type="protein sequence ID" value="MVN88474.1"/>
    <property type="molecule type" value="Genomic_DNA"/>
</dbReference>